<protein>
    <submittedName>
        <fullName evidence="11">Nucleotidyltransferase</fullName>
    </submittedName>
</protein>
<gene>
    <name evidence="11" type="ORF">SD10_23375</name>
</gene>
<evidence type="ECO:0000313" key="12">
    <source>
        <dbReference type="Proteomes" id="UP000033054"/>
    </source>
</evidence>
<proteinExistence type="inferred from homology"/>
<evidence type="ECO:0000256" key="2">
    <source>
        <dbReference type="ARBA" id="ARBA00022649"/>
    </source>
</evidence>
<keyword evidence="2" id="KW-1277">Toxin-antitoxin system</keyword>
<keyword evidence="5" id="KW-0479">Metal-binding</keyword>
<dbReference type="PATRIC" id="fig|1379870.5.peg.5056"/>
<comment type="cofactor">
    <cofactor evidence="1">
        <name>Mg(2+)</name>
        <dbReference type="ChEBI" id="CHEBI:18420"/>
    </cofactor>
</comment>
<sequence length="105" mass="12154">MITAVQNKPQAFERIQSHQSALKLFGAARLGLFGSFVRGEQTEKSDIDFVVEFPEGKKTFRNFINMVYYLEKVMGREVELLTWEGMAAFVKREAEKEIEYAPFTH</sequence>
<dbReference type="GO" id="GO:0005524">
    <property type="term" value="F:ATP binding"/>
    <property type="evidence" value="ECO:0007669"/>
    <property type="project" value="UniProtKB-KW"/>
</dbReference>
<evidence type="ECO:0000256" key="7">
    <source>
        <dbReference type="ARBA" id="ARBA00022840"/>
    </source>
</evidence>
<keyword evidence="6" id="KW-0547">Nucleotide-binding</keyword>
<keyword evidence="12" id="KW-1185">Reference proteome</keyword>
<dbReference type="PANTHER" id="PTHR33571">
    <property type="entry name" value="SSL8005 PROTEIN"/>
    <property type="match status" value="1"/>
</dbReference>
<dbReference type="RefSeq" id="WP_046577204.1">
    <property type="nucleotide sequence ID" value="NZ_CP010429.1"/>
</dbReference>
<dbReference type="EMBL" id="CP010429">
    <property type="protein sequence ID" value="AKD57395.1"/>
    <property type="molecule type" value="Genomic_DNA"/>
</dbReference>
<dbReference type="STRING" id="1379870.SD10_23375"/>
<keyword evidence="8" id="KW-0460">Magnesium</keyword>
<evidence type="ECO:0000256" key="8">
    <source>
        <dbReference type="ARBA" id="ARBA00022842"/>
    </source>
</evidence>
<organism evidence="11 12">
    <name type="scientific">Spirosoma radiotolerans</name>
    <dbReference type="NCBI Taxonomy" id="1379870"/>
    <lineage>
        <taxon>Bacteria</taxon>
        <taxon>Pseudomonadati</taxon>
        <taxon>Bacteroidota</taxon>
        <taxon>Cytophagia</taxon>
        <taxon>Cytophagales</taxon>
        <taxon>Cytophagaceae</taxon>
        <taxon>Spirosoma</taxon>
    </lineage>
</organism>
<dbReference type="AlphaFoldDB" id="A0A0E3ZZ82"/>
<dbReference type="GO" id="GO:0016779">
    <property type="term" value="F:nucleotidyltransferase activity"/>
    <property type="evidence" value="ECO:0007669"/>
    <property type="project" value="UniProtKB-KW"/>
</dbReference>
<dbReference type="Pfam" id="PF01909">
    <property type="entry name" value="NTP_transf_2"/>
    <property type="match status" value="1"/>
</dbReference>
<evidence type="ECO:0000256" key="5">
    <source>
        <dbReference type="ARBA" id="ARBA00022723"/>
    </source>
</evidence>
<evidence type="ECO:0000256" key="6">
    <source>
        <dbReference type="ARBA" id="ARBA00022741"/>
    </source>
</evidence>
<comment type="similarity">
    <text evidence="9">Belongs to the MntA antitoxin family.</text>
</comment>
<reference evidence="11 12" key="1">
    <citation type="journal article" date="2014" name="Curr. Microbiol.">
        <title>Spirosoma radiotolerans sp. nov., a gamma-radiation-resistant bacterium isolated from gamma ray-irradiated soil.</title>
        <authorList>
            <person name="Lee J.J."/>
            <person name="Srinivasan S."/>
            <person name="Lim S."/>
            <person name="Joe M."/>
            <person name="Im S."/>
            <person name="Bae S.I."/>
            <person name="Park K.R."/>
            <person name="Han J.H."/>
            <person name="Park S.H."/>
            <person name="Joo B.M."/>
            <person name="Park S.J."/>
            <person name="Kim M.K."/>
        </authorList>
    </citation>
    <scope>NUCLEOTIDE SEQUENCE [LARGE SCALE GENOMIC DNA]</scope>
    <source>
        <strain evidence="11 12">DG5A</strain>
    </source>
</reference>
<dbReference type="Gene3D" id="3.30.460.10">
    <property type="entry name" value="Beta Polymerase, domain 2"/>
    <property type="match status" value="1"/>
</dbReference>
<evidence type="ECO:0000313" key="11">
    <source>
        <dbReference type="EMBL" id="AKD57395.1"/>
    </source>
</evidence>
<evidence type="ECO:0000259" key="10">
    <source>
        <dbReference type="Pfam" id="PF01909"/>
    </source>
</evidence>
<dbReference type="InterPro" id="IPR002934">
    <property type="entry name" value="Polymerase_NTP_transf_dom"/>
</dbReference>
<name>A0A0E3ZZ82_9BACT</name>
<dbReference type="InterPro" id="IPR043519">
    <property type="entry name" value="NT_sf"/>
</dbReference>
<dbReference type="CDD" id="cd05403">
    <property type="entry name" value="NT_KNTase_like"/>
    <property type="match status" value="1"/>
</dbReference>
<evidence type="ECO:0000256" key="3">
    <source>
        <dbReference type="ARBA" id="ARBA00022679"/>
    </source>
</evidence>
<dbReference type="Proteomes" id="UP000033054">
    <property type="component" value="Chromosome"/>
</dbReference>
<dbReference type="HOGENOM" id="CLU_130257_10_1_10"/>
<evidence type="ECO:0000256" key="1">
    <source>
        <dbReference type="ARBA" id="ARBA00001946"/>
    </source>
</evidence>
<dbReference type="GO" id="GO:0046872">
    <property type="term" value="F:metal ion binding"/>
    <property type="evidence" value="ECO:0007669"/>
    <property type="project" value="UniProtKB-KW"/>
</dbReference>
<feature type="domain" description="Polymerase nucleotidyl transferase" evidence="10">
    <location>
        <begin position="23"/>
        <end position="99"/>
    </location>
</feature>
<keyword evidence="4" id="KW-0548">Nucleotidyltransferase</keyword>
<evidence type="ECO:0000256" key="9">
    <source>
        <dbReference type="ARBA" id="ARBA00038276"/>
    </source>
</evidence>
<dbReference type="InterPro" id="IPR052038">
    <property type="entry name" value="Type-VII_TA_antitoxin"/>
</dbReference>
<keyword evidence="3 11" id="KW-0808">Transferase</keyword>
<accession>A0A0E3ZZ82</accession>
<dbReference type="OrthoDB" id="9809668at2"/>
<dbReference type="KEGG" id="srd:SD10_23375"/>
<dbReference type="SUPFAM" id="SSF81301">
    <property type="entry name" value="Nucleotidyltransferase"/>
    <property type="match status" value="1"/>
</dbReference>
<evidence type="ECO:0000256" key="4">
    <source>
        <dbReference type="ARBA" id="ARBA00022695"/>
    </source>
</evidence>
<keyword evidence="7" id="KW-0067">ATP-binding</keyword>
<dbReference type="PANTHER" id="PTHR33571:SF14">
    <property type="entry name" value="PROTEIN ADENYLYLTRANSFERASE MJ0435-RELATED"/>
    <property type="match status" value="1"/>
</dbReference>